<evidence type="ECO:0000313" key="5">
    <source>
        <dbReference type="EMBL" id="CAG7831643.1"/>
    </source>
</evidence>
<gene>
    <name evidence="5" type="ORF">AFUS01_LOCUS41377</name>
</gene>
<dbReference type="InterPro" id="IPR008775">
    <property type="entry name" value="Phytyl_CoA_dOase-like"/>
</dbReference>
<dbReference type="Pfam" id="PF05721">
    <property type="entry name" value="PhyH"/>
    <property type="match status" value="1"/>
</dbReference>
<dbReference type="GO" id="GO:0048244">
    <property type="term" value="F:phytanoyl-CoA dioxygenase activity"/>
    <property type="evidence" value="ECO:0007669"/>
    <property type="project" value="UniProtKB-EC"/>
</dbReference>
<reference evidence="5" key="1">
    <citation type="submission" date="2021-06" db="EMBL/GenBank/DDBJ databases">
        <authorList>
            <person name="Hodson N. C."/>
            <person name="Mongue J. A."/>
            <person name="Jaron S. K."/>
        </authorList>
    </citation>
    <scope>NUCLEOTIDE SEQUENCE</scope>
</reference>
<accession>A0A8J2PII3</accession>
<evidence type="ECO:0000256" key="2">
    <source>
        <dbReference type="ARBA" id="ARBA00034809"/>
    </source>
</evidence>
<evidence type="ECO:0000313" key="6">
    <source>
        <dbReference type="Proteomes" id="UP000708208"/>
    </source>
</evidence>
<keyword evidence="6" id="KW-1185">Reference proteome</keyword>
<dbReference type="PANTHER" id="PTHR21308">
    <property type="entry name" value="PHYTANOYL-COA ALPHA-HYDROXYLASE"/>
    <property type="match status" value="1"/>
</dbReference>
<dbReference type="AlphaFoldDB" id="A0A8J2PII3"/>
<sequence length="271" mass="30932">MIAVLRHLVYSVKLPKQTILSYSSDNQSQNTEFEDIEQCSEEYDRIFAAKIEEKSDIEATWAGKWKPAGLESKKVLSIHNLQCHSAIFTKMLLNDKLLNAVSELIDSPNVVLHHTKAHIKPPEIGSPFPSHQDYHYFPFKDDSMVAVFIHLDDSDPENGGLAVFPGSHKLGPLENKSDVPTHFYVDQEKFPLKNAVPVYARKGQIVIFSYLLVHASYPNVSNRNRRMLLFQMMSADDKPLTNAHKSPCRDMVLRGINKNRDADHNKRHEKE</sequence>
<dbReference type="EC" id="1.14.11.18" evidence="2"/>
<proteinExistence type="inferred from homology"/>
<comment type="similarity">
    <text evidence="1">Belongs to the PhyH family.</text>
</comment>
<evidence type="ECO:0000256" key="4">
    <source>
        <dbReference type="ARBA" id="ARBA00034924"/>
    </source>
</evidence>
<evidence type="ECO:0000256" key="1">
    <source>
        <dbReference type="ARBA" id="ARBA00005830"/>
    </source>
</evidence>
<dbReference type="Proteomes" id="UP000708208">
    <property type="component" value="Unassembled WGS sequence"/>
</dbReference>
<dbReference type="GO" id="GO:0001561">
    <property type="term" value="P:fatty acid alpha-oxidation"/>
    <property type="evidence" value="ECO:0007669"/>
    <property type="project" value="InterPro"/>
</dbReference>
<evidence type="ECO:0000256" key="3">
    <source>
        <dbReference type="ARBA" id="ARBA00034921"/>
    </source>
</evidence>
<protein>
    <recommendedName>
        <fullName evidence="2">phytanoyl-CoA dioxygenase</fullName>
        <ecNumber evidence="2">1.14.11.18</ecNumber>
    </recommendedName>
    <alternativeName>
        <fullName evidence="3">Phytanic acid oxidase</fullName>
    </alternativeName>
    <alternativeName>
        <fullName evidence="4">Phytanoyl-CoA alpha-hydroxylase</fullName>
    </alternativeName>
</protein>
<dbReference type="PANTHER" id="PTHR21308:SF1">
    <property type="entry name" value="PHYTANOYL-COA DIOXYGENASE, PEROXISOMAL"/>
    <property type="match status" value="1"/>
</dbReference>
<organism evidence="5 6">
    <name type="scientific">Allacma fusca</name>
    <dbReference type="NCBI Taxonomy" id="39272"/>
    <lineage>
        <taxon>Eukaryota</taxon>
        <taxon>Metazoa</taxon>
        <taxon>Ecdysozoa</taxon>
        <taxon>Arthropoda</taxon>
        <taxon>Hexapoda</taxon>
        <taxon>Collembola</taxon>
        <taxon>Symphypleona</taxon>
        <taxon>Sminthuridae</taxon>
        <taxon>Allacma</taxon>
    </lineage>
</organism>
<dbReference type="OrthoDB" id="2328924at2759"/>
<dbReference type="EMBL" id="CAJVCH010561325">
    <property type="protein sequence ID" value="CAG7831643.1"/>
    <property type="molecule type" value="Genomic_DNA"/>
</dbReference>
<dbReference type="InterPro" id="IPR047128">
    <property type="entry name" value="PhyH"/>
</dbReference>
<comment type="caution">
    <text evidence="5">The sequence shown here is derived from an EMBL/GenBank/DDBJ whole genome shotgun (WGS) entry which is preliminary data.</text>
</comment>
<name>A0A8J2PII3_9HEXA</name>